<evidence type="ECO:0000256" key="1">
    <source>
        <dbReference type="SAM" id="MobiDB-lite"/>
    </source>
</evidence>
<dbReference type="EMBL" id="UOGK01000319">
    <property type="protein sequence ID" value="VAX40011.1"/>
    <property type="molecule type" value="Genomic_DNA"/>
</dbReference>
<dbReference type="Gene3D" id="2.50.20.10">
    <property type="entry name" value="Lipoprotein localisation LolA/LolB/LppX"/>
    <property type="match status" value="1"/>
</dbReference>
<feature type="region of interest" description="Disordered" evidence="1">
    <location>
        <begin position="30"/>
        <end position="54"/>
    </location>
</feature>
<organism evidence="2">
    <name type="scientific">hydrothermal vent metagenome</name>
    <dbReference type="NCBI Taxonomy" id="652676"/>
    <lineage>
        <taxon>unclassified sequences</taxon>
        <taxon>metagenomes</taxon>
        <taxon>ecological metagenomes</taxon>
    </lineage>
</organism>
<name>A0A3B1DM57_9ZZZZ</name>
<feature type="compositionally biased region" description="Low complexity" evidence="1">
    <location>
        <begin position="39"/>
        <end position="54"/>
    </location>
</feature>
<evidence type="ECO:0000313" key="2">
    <source>
        <dbReference type="EMBL" id="VAX40011.1"/>
    </source>
</evidence>
<dbReference type="AlphaFoldDB" id="A0A3B1DM57"/>
<gene>
    <name evidence="2" type="ORF">MNBD_PLANCTO03-1330</name>
</gene>
<reference evidence="2" key="1">
    <citation type="submission" date="2018-06" db="EMBL/GenBank/DDBJ databases">
        <authorList>
            <person name="Zhirakovskaya E."/>
        </authorList>
    </citation>
    <scope>NUCLEOTIDE SEQUENCE</scope>
</reference>
<protein>
    <submittedName>
        <fullName evidence="2">Uncharacterized protein</fullName>
    </submittedName>
</protein>
<sequence length="301" mass="33879">MLTMILTAAKLLTLMLGLLGIFNGATIHPQSPTPDTHDQPATTAQPTTTDSKTPTEIATADDLLRALETAGQDTRLLSATIRYVKEFAIQGDTQRRDGRLVFASDPGLDGQPPTRRFGITFDRYEVGGRVEDRDLDYLEQYIFDGEWLAEIRPLEKQFVRRQVVPPGQKWDPLRLGEGPFPIPIQQKREEILSRFEAELLDGQEGVVERRLMGVTGKCYQLKLTPRPDAGESDLREIRVWYQKDTLLPRMAKTTTKADDTSLVLLKDLKLNAEAKVSKTALSTDLPADRTGWDITNIPYRE</sequence>
<accession>A0A3B1DM57</accession>
<proteinExistence type="predicted"/>